<evidence type="ECO:0000313" key="2">
    <source>
        <dbReference type="Proteomes" id="UP000076078"/>
    </source>
</evidence>
<organism evidence="1 2">
    <name type="scientific">Tieghemostelium lacteum</name>
    <name type="common">Slime mold</name>
    <name type="synonym">Dictyostelium lacteum</name>
    <dbReference type="NCBI Taxonomy" id="361077"/>
    <lineage>
        <taxon>Eukaryota</taxon>
        <taxon>Amoebozoa</taxon>
        <taxon>Evosea</taxon>
        <taxon>Eumycetozoa</taxon>
        <taxon>Dictyostelia</taxon>
        <taxon>Dictyosteliales</taxon>
        <taxon>Raperosteliaceae</taxon>
        <taxon>Tieghemostelium</taxon>
    </lineage>
</organism>
<dbReference type="OMA" id="IIQCAVV"/>
<dbReference type="Proteomes" id="UP000076078">
    <property type="component" value="Unassembled WGS sequence"/>
</dbReference>
<name>A0A152A8N2_TIELA</name>
<accession>A0A152A8N2</accession>
<dbReference type="InParanoid" id="A0A152A8N2"/>
<gene>
    <name evidence="1" type="ORF">DLAC_01257</name>
</gene>
<dbReference type="InterPro" id="IPR016123">
    <property type="entry name" value="Mog1/PsbP_a/b/a-sand"/>
</dbReference>
<dbReference type="SUPFAM" id="SSF55724">
    <property type="entry name" value="Mog1p/PsbP-like"/>
    <property type="match status" value="1"/>
</dbReference>
<reference evidence="1 2" key="1">
    <citation type="submission" date="2015-12" db="EMBL/GenBank/DDBJ databases">
        <title>Dictyostelia acquired genes for synthesis and detection of signals that induce cell-type specialization by lateral gene transfer from prokaryotes.</title>
        <authorList>
            <person name="Gloeckner G."/>
            <person name="Schaap P."/>
        </authorList>
    </citation>
    <scope>NUCLEOTIDE SEQUENCE [LARGE SCALE GENOMIC DNA]</scope>
    <source>
        <strain evidence="1 2">TK</strain>
    </source>
</reference>
<dbReference type="EMBL" id="LODT01000004">
    <property type="protein sequence ID" value="KYR02417.1"/>
    <property type="molecule type" value="Genomic_DNA"/>
</dbReference>
<dbReference type="Gene3D" id="3.40.1000.10">
    <property type="entry name" value="Mog1/PsbP, alpha/beta/alpha sandwich"/>
    <property type="match status" value="1"/>
</dbReference>
<dbReference type="OrthoDB" id="18734at2759"/>
<dbReference type="AlphaFoldDB" id="A0A152A8N2"/>
<dbReference type="FunCoup" id="A0A152A8N2">
    <property type="interactions" value="371"/>
</dbReference>
<proteinExistence type="predicted"/>
<comment type="caution">
    <text evidence="1">The sequence shown here is derived from an EMBL/GenBank/DDBJ whole genome shotgun (WGS) entry which is preliminary data.</text>
</comment>
<protein>
    <submittedName>
        <fullName evidence="1">Uncharacterized protein</fullName>
    </submittedName>
</protein>
<keyword evidence="2" id="KW-1185">Reference proteome</keyword>
<sequence length="469" mass="54385">MVKDEYSLYTSHANGFSINYPSNWTVQEDTGFFLVGFFPKTKGPVPTNIHIIIPDLSMFPEIPSPSEFIEISKSQIEQQGAKNIKVQETKYGEFKGHAFTYVIPSNEGEIRFKQFLFLIGSTVYVISYSSPSDKFDKYIHNYEEVVGTLKIFKAKGYKFTQLQAKTYQLSAEGKEVFYQIWHPKSWKSVVNNQNQQRYRDDEYDVHYHVNVDPTTAETLEQFNNTVARERLAKITSKSDYEIKSAKLTNHGQEITCSQVQVENEDLVAHRFNIWWFIYKGYAFTLTFKTPAADGQIYDNIHQRLLARIRVQDYALESPHYDIFDNFSSRYCFSIPKTFSLIPKLGGVPSLIFEDSQFPGLPLFVITCEELGKPALLNEYQDLIISFHMKGLEGNSQLMSTTESHIDKYRATQCVMRGTDPELQTPCKLLFKCAVIRRSKGFLLNLRVPIQYFDDYYNKTFFIFDSVSFY</sequence>
<evidence type="ECO:0000313" key="1">
    <source>
        <dbReference type="EMBL" id="KYR02417.1"/>
    </source>
</evidence>